<accession>A0ABR8QRQ1</accession>
<dbReference type="Proteomes" id="UP000657931">
    <property type="component" value="Unassembled WGS sequence"/>
</dbReference>
<dbReference type="RefSeq" id="WP_191815178.1">
    <property type="nucleotide sequence ID" value="NZ_JACSQT010000007.1"/>
</dbReference>
<sequence length="98" mass="11337">MSNIAELQKEVGQFSKEKGFDKNTVEARALFLVTEVGEVAKEVLSLSWEEDKEVVKERLGLELYDVVWNVCELANKLDIDLEKAFAQKSEMNRNRTWE</sequence>
<protein>
    <submittedName>
        <fullName evidence="1">MazG-like family protein</fullName>
    </submittedName>
</protein>
<proteinExistence type="predicted"/>
<dbReference type="PIRSF" id="PIRSF036521">
    <property type="entry name" value="UCP036521_pph"/>
    <property type="match status" value="1"/>
</dbReference>
<name>A0ABR8QRQ1_9BACI</name>
<reference evidence="1 2" key="1">
    <citation type="submission" date="2020-08" db="EMBL/GenBank/DDBJ databases">
        <title>A Genomic Blueprint of the Chicken Gut Microbiome.</title>
        <authorList>
            <person name="Gilroy R."/>
            <person name="Ravi A."/>
            <person name="Getino M."/>
            <person name="Pursley I."/>
            <person name="Horton D.L."/>
            <person name="Alikhan N.-F."/>
            <person name="Baker D."/>
            <person name="Gharbi K."/>
            <person name="Hall N."/>
            <person name="Watson M."/>
            <person name="Adriaenssens E.M."/>
            <person name="Foster-Nyarko E."/>
            <person name="Jarju S."/>
            <person name="Secka A."/>
            <person name="Antonio M."/>
            <person name="Oren A."/>
            <person name="Chaudhuri R."/>
            <person name="La Ragione R.M."/>
            <person name="Hildebrand F."/>
            <person name="Pallen M.J."/>
        </authorList>
    </citation>
    <scope>NUCLEOTIDE SEQUENCE [LARGE SCALE GENOMIC DNA]</scope>
    <source>
        <strain evidence="1 2">Sa5YUA1</strain>
    </source>
</reference>
<dbReference type="Gene3D" id="1.10.287.1080">
    <property type="entry name" value="MazG-like"/>
    <property type="match status" value="1"/>
</dbReference>
<dbReference type="CDD" id="cd11523">
    <property type="entry name" value="NTP-PPase"/>
    <property type="match status" value="1"/>
</dbReference>
<dbReference type="PANTHER" id="PTHR42702:SF1">
    <property type="entry name" value="REGULATORY PROTEIN FOR BETA-LACTAMASE"/>
    <property type="match status" value="1"/>
</dbReference>
<comment type="caution">
    <text evidence="1">The sequence shown here is derived from an EMBL/GenBank/DDBJ whole genome shotgun (WGS) entry which is preliminary data.</text>
</comment>
<gene>
    <name evidence="1" type="ORF">H9655_14345</name>
</gene>
<organism evidence="1 2">
    <name type="scientific">Cytobacillus stercorigallinarum</name>
    <dbReference type="NCBI Taxonomy" id="2762240"/>
    <lineage>
        <taxon>Bacteria</taxon>
        <taxon>Bacillati</taxon>
        <taxon>Bacillota</taxon>
        <taxon>Bacilli</taxon>
        <taxon>Bacillales</taxon>
        <taxon>Bacillaceae</taxon>
        <taxon>Cytobacillus</taxon>
    </lineage>
</organism>
<evidence type="ECO:0000313" key="1">
    <source>
        <dbReference type="EMBL" id="MBD7938210.1"/>
    </source>
</evidence>
<dbReference type="PANTHER" id="PTHR42702">
    <property type="entry name" value="NUCLEOTIDE PYROPHOSPHOHYDROLASE"/>
    <property type="match status" value="1"/>
</dbReference>
<dbReference type="InterPro" id="IPR011411">
    <property type="entry name" value="MazG-related_YvdC"/>
</dbReference>
<dbReference type="SUPFAM" id="SSF101386">
    <property type="entry name" value="all-alpha NTP pyrophosphatases"/>
    <property type="match status" value="1"/>
</dbReference>
<dbReference type="EMBL" id="JACSQT010000007">
    <property type="protein sequence ID" value="MBD7938210.1"/>
    <property type="molecule type" value="Genomic_DNA"/>
</dbReference>
<keyword evidence="2" id="KW-1185">Reference proteome</keyword>
<evidence type="ECO:0000313" key="2">
    <source>
        <dbReference type="Proteomes" id="UP000657931"/>
    </source>
</evidence>